<dbReference type="InterPro" id="IPR026705">
    <property type="entry name" value="Hid-1/Ecm30"/>
</dbReference>
<dbReference type="Pfam" id="PF12722">
    <property type="entry name" value="Hid1"/>
    <property type="match status" value="1"/>
</dbReference>
<dbReference type="EMBL" id="JAPFFF010000004">
    <property type="protein sequence ID" value="KAK8892277.1"/>
    <property type="molecule type" value="Genomic_DNA"/>
</dbReference>
<dbReference type="PANTHER" id="PTHR21575:SF12">
    <property type="entry name" value="PROTEIN HID1"/>
    <property type="match status" value="1"/>
</dbReference>
<evidence type="ECO:0000313" key="2">
    <source>
        <dbReference type="EMBL" id="KAK8892277.1"/>
    </source>
</evidence>
<proteinExistence type="predicted"/>
<evidence type="ECO:0000256" key="1">
    <source>
        <dbReference type="SAM" id="MobiDB-lite"/>
    </source>
</evidence>
<comment type="caution">
    <text evidence="2">The sequence shown here is derived from an EMBL/GenBank/DDBJ whole genome shotgun (WGS) entry which is preliminary data.</text>
</comment>
<dbReference type="Proteomes" id="UP001470230">
    <property type="component" value="Unassembled WGS sequence"/>
</dbReference>
<accession>A0ABR2KPC1</accession>
<protein>
    <submittedName>
        <fullName evidence="2">Cell wall biogenesis protein</fullName>
    </submittedName>
</protein>
<evidence type="ECO:0000313" key="3">
    <source>
        <dbReference type="Proteomes" id="UP001470230"/>
    </source>
</evidence>
<sequence length="578" mass="65821">MGIGDSADATLPHSFVDLLTTDIQLNDQVCKSVLTSQILSHKLFDSQIISELISKKPNNVQILVYHMIFTIYKISKTDKHSDFSNSLLISCFNSYLLLQHFHSFCIDSWFCWSPPSIIPGNLPSTFFVSSFNLLNHPLIQNSVQKNSICFYIKYEMIACVIMFLLSSPQPPADHFPNMHFECLDEADPFPLFQHLLITNYQKPSNDHSNSSTNLHSSSSNSNLLMPNSNNSQINVNNDELHRMALIVAANGIAFCPNWQSAFASLNFSTILPLFRSLLRIPDDNQIQLVNSPSPGIFHELISFFYQTLLRHDESLESLIPTGKDFIVSLLLPLQLMNERNSPCYFHSLVFSTLVLLTSEPKISASLNQPFTSAFPCKESVHRGNYGDLLIEIITNTVMHDMNTTAPLLPAACCILHNISAHICEFSYFSCHCIFRFIQGIVGSRDRQVPNLIPIIIGSFEQILWQQFSRNTNMIISIIKNMKLFKTIKQKGIDVRYLDSFFKCFREKAKAMNLMKIRTDEAEAVLKTLKPMMFMNDYELPGPRSHVFKGEMTELWIDWMRTLAMRGGDFQTLHTVSVL</sequence>
<gene>
    <name evidence="2" type="ORF">M9Y10_029502</name>
</gene>
<reference evidence="2 3" key="1">
    <citation type="submission" date="2024-04" db="EMBL/GenBank/DDBJ databases">
        <title>Tritrichomonas musculus Genome.</title>
        <authorList>
            <person name="Alves-Ferreira E."/>
            <person name="Grigg M."/>
            <person name="Lorenzi H."/>
            <person name="Galac M."/>
        </authorList>
    </citation>
    <scope>NUCLEOTIDE SEQUENCE [LARGE SCALE GENOMIC DNA]</scope>
    <source>
        <strain evidence="2 3">EAF2021</strain>
    </source>
</reference>
<feature type="compositionally biased region" description="Low complexity" evidence="1">
    <location>
        <begin position="206"/>
        <end position="228"/>
    </location>
</feature>
<feature type="region of interest" description="Disordered" evidence="1">
    <location>
        <begin position="203"/>
        <end position="228"/>
    </location>
</feature>
<name>A0ABR2KPC1_9EUKA</name>
<dbReference type="PANTHER" id="PTHR21575">
    <property type="entry name" value="PROTEIN HID1"/>
    <property type="match status" value="1"/>
</dbReference>
<keyword evidence="3" id="KW-1185">Reference proteome</keyword>
<organism evidence="2 3">
    <name type="scientific">Tritrichomonas musculus</name>
    <dbReference type="NCBI Taxonomy" id="1915356"/>
    <lineage>
        <taxon>Eukaryota</taxon>
        <taxon>Metamonada</taxon>
        <taxon>Parabasalia</taxon>
        <taxon>Tritrichomonadida</taxon>
        <taxon>Tritrichomonadidae</taxon>
        <taxon>Tritrichomonas</taxon>
    </lineage>
</organism>